<dbReference type="HOGENOM" id="CLU_1913906_0_0_9"/>
<name>U2PIL9_EUBRA</name>
<evidence type="ECO:0000259" key="1">
    <source>
        <dbReference type="SMART" id="SM00857"/>
    </source>
</evidence>
<feature type="domain" description="Resolvase/invertase-type recombinase catalytic" evidence="1">
    <location>
        <begin position="8"/>
        <end position="131"/>
    </location>
</feature>
<evidence type="ECO:0000313" key="2">
    <source>
        <dbReference type="EMBL" id="ERK43594.1"/>
    </source>
</evidence>
<dbReference type="RefSeq" id="WP_021737548.1">
    <property type="nucleotide sequence ID" value="NZ_KI271072.1"/>
</dbReference>
<dbReference type="SMART" id="SM00857">
    <property type="entry name" value="Resolvase"/>
    <property type="match status" value="1"/>
</dbReference>
<dbReference type="GO" id="GO:0003677">
    <property type="term" value="F:DNA binding"/>
    <property type="evidence" value="ECO:0007669"/>
    <property type="project" value="InterPro"/>
</dbReference>
<dbReference type="PATRIC" id="fig|1256908.3.peg.2201"/>
<proteinExistence type="predicted"/>
<dbReference type="Proteomes" id="UP000016608">
    <property type="component" value="Unassembled WGS sequence"/>
</dbReference>
<dbReference type="GeneID" id="42785167"/>
<dbReference type="AlphaFoldDB" id="U2PIL9"/>
<dbReference type="InterPro" id="IPR050639">
    <property type="entry name" value="SSR_resolvase"/>
</dbReference>
<dbReference type="GO" id="GO:0000150">
    <property type="term" value="F:DNA strand exchange activity"/>
    <property type="evidence" value="ECO:0007669"/>
    <property type="project" value="InterPro"/>
</dbReference>
<keyword evidence="3" id="KW-1185">Reference proteome</keyword>
<dbReference type="PANTHER" id="PTHR30461:SF23">
    <property type="entry name" value="DNA RECOMBINASE-RELATED"/>
    <property type="match status" value="1"/>
</dbReference>
<dbReference type="EMBL" id="AWVJ01000143">
    <property type="protein sequence ID" value="ERK43594.1"/>
    <property type="molecule type" value="Genomic_DNA"/>
</dbReference>
<protein>
    <submittedName>
        <fullName evidence="2">Resolvase protein</fullName>
    </submittedName>
</protein>
<sequence length="132" mass="14597">MKQPDKLTAYYFRAALQTDTLYLDNQMQRLLYHASQNGIAAFALYADNGYNGLNFDRPAFSLMQQDMRNGRLEKIIVASLDRISRNCLDVIAFADCAAGLGVSIEAINGDHAALDCSRQLYAALAAKGGERR</sequence>
<organism evidence="2 3">
    <name type="scientific">Eubacterium ramulus ATCC 29099</name>
    <dbReference type="NCBI Taxonomy" id="1256908"/>
    <lineage>
        <taxon>Bacteria</taxon>
        <taxon>Bacillati</taxon>
        <taxon>Bacillota</taxon>
        <taxon>Clostridia</taxon>
        <taxon>Eubacteriales</taxon>
        <taxon>Eubacteriaceae</taxon>
        <taxon>Eubacterium</taxon>
    </lineage>
</organism>
<evidence type="ECO:0000313" key="3">
    <source>
        <dbReference type="Proteomes" id="UP000016608"/>
    </source>
</evidence>
<reference evidence="2 3" key="1">
    <citation type="submission" date="2013-06" db="EMBL/GenBank/DDBJ databases">
        <authorList>
            <person name="Weinstock G."/>
            <person name="Sodergren E."/>
            <person name="Lobos E.A."/>
            <person name="Fulton L."/>
            <person name="Fulton R."/>
            <person name="Courtney L."/>
            <person name="Fronick C."/>
            <person name="O'Laughlin M."/>
            <person name="Godfrey J."/>
            <person name="Wilson R.M."/>
            <person name="Miner T."/>
            <person name="Farmer C."/>
            <person name="Delehaunty K."/>
            <person name="Cordes M."/>
            <person name="Minx P."/>
            <person name="Tomlinson C."/>
            <person name="Chen J."/>
            <person name="Wollam A."/>
            <person name="Pepin K.H."/>
            <person name="Bhonagiri V."/>
            <person name="Zhang X."/>
            <person name="Warren W."/>
            <person name="Mitreva M."/>
            <person name="Mardis E.R."/>
            <person name="Wilson R.K."/>
        </authorList>
    </citation>
    <scope>NUCLEOTIDE SEQUENCE [LARGE SCALE GENOMIC DNA]</scope>
    <source>
        <strain evidence="2 3">ATCC 29099</strain>
    </source>
</reference>
<dbReference type="PANTHER" id="PTHR30461">
    <property type="entry name" value="DNA-INVERTASE FROM LAMBDOID PROPHAGE"/>
    <property type="match status" value="1"/>
</dbReference>
<dbReference type="Gene3D" id="3.40.50.1390">
    <property type="entry name" value="Resolvase, N-terminal catalytic domain"/>
    <property type="match status" value="1"/>
</dbReference>
<comment type="caution">
    <text evidence="2">The sequence shown here is derived from an EMBL/GenBank/DDBJ whole genome shotgun (WGS) entry which is preliminary data.</text>
</comment>
<dbReference type="eggNOG" id="COG1961">
    <property type="taxonomic scope" value="Bacteria"/>
</dbReference>
<accession>U2PIL9</accession>
<gene>
    <name evidence="2" type="ORF">HMPREF0373_02388</name>
</gene>
<dbReference type="SUPFAM" id="SSF53041">
    <property type="entry name" value="Resolvase-like"/>
    <property type="match status" value="1"/>
</dbReference>
<dbReference type="Pfam" id="PF00239">
    <property type="entry name" value="Resolvase"/>
    <property type="match status" value="1"/>
</dbReference>
<dbReference type="InterPro" id="IPR036162">
    <property type="entry name" value="Resolvase-like_N_sf"/>
</dbReference>
<dbReference type="InterPro" id="IPR006119">
    <property type="entry name" value="Resolv_N"/>
</dbReference>